<dbReference type="AlphaFoldDB" id="A0A125YA58"/>
<dbReference type="EMBL" id="CP001406">
    <property type="protein sequence ID" value="ACO25798.1"/>
    <property type="molecule type" value="Genomic_DNA"/>
</dbReference>
<gene>
    <name evidence="1" type="ordered locus">BCA_A0125</name>
</gene>
<organism evidence="1 2">
    <name type="scientific">Bacillus cereus (strain 03BB102)</name>
    <dbReference type="NCBI Taxonomy" id="572264"/>
    <lineage>
        <taxon>Bacteria</taxon>
        <taxon>Bacillati</taxon>
        <taxon>Bacillota</taxon>
        <taxon>Bacilli</taxon>
        <taxon>Bacillales</taxon>
        <taxon>Bacillaceae</taxon>
        <taxon>Bacillus</taxon>
        <taxon>Bacillus cereus group</taxon>
    </lineage>
</organism>
<name>A0A125YA58_BACC3</name>
<evidence type="ECO:0000313" key="2">
    <source>
        <dbReference type="Proteomes" id="UP000002210"/>
    </source>
</evidence>
<dbReference type="KEGG" id="bcx:BCA_A0125"/>
<dbReference type="Proteomes" id="UP000002210">
    <property type="component" value="Plasmid p03BB102_179"/>
</dbReference>
<reference evidence="1 2" key="1">
    <citation type="submission" date="2009-02" db="EMBL/GenBank/DDBJ databases">
        <title>Genome sequence of Bacillus cereus 03BB102.</title>
        <authorList>
            <person name="Dodson R.J."/>
            <person name="Jackson P."/>
            <person name="Munk A.C."/>
            <person name="Brettin T."/>
            <person name="Bruce D."/>
            <person name="Detter C."/>
            <person name="Tapia R."/>
            <person name="Han C."/>
            <person name="Sutton G."/>
            <person name="Sims D."/>
        </authorList>
    </citation>
    <scope>NUCLEOTIDE SEQUENCE [LARGE SCALE GENOMIC DNA]</scope>
    <source>
        <strain evidence="1 2">03BB102</strain>
        <plasmid evidence="2">Plasmid p03BB102_179</plasmid>
    </source>
</reference>
<sequence length="44" mass="4869">MSGSFYCARFRRISAAAKVVPTPPKAIKPNESAVVVTICFFFIF</sequence>
<accession>A0A125YA58</accession>
<evidence type="ECO:0000313" key="1">
    <source>
        <dbReference type="EMBL" id="ACO25798.1"/>
    </source>
</evidence>
<proteinExistence type="predicted"/>
<keyword evidence="1" id="KW-0614">Plasmid</keyword>
<protein>
    <submittedName>
        <fullName evidence="1">Uncharacterized protein</fullName>
    </submittedName>
</protein>
<geneLocation type="plasmid" evidence="1 2">
    <name>p03BB102_179</name>
</geneLocation>